<name>A0AAU8G2K4_9MICO</name>
<dbReference type="RefSeq" id="WP_253051149.1">
    <property type="nucleotide sequence ID" value="NZ_CP159290.1"/>
</dbReference>
<keyword evidence="2" id="KW-0813">Transport</keyword>
<dbReference type="AlphaFoldDB" id="A0AAU8G2K4"/>
<dbReference type="GO" id="GO:0055052">
    <property type="term" value="C:ATP-binding cassette (ABC) transporter complex, substrate-binding subunit-containing"/>
    <property type="evidence" value="ECO:0007669"/>
    <property type="project" value="TreeGrafter"/>
</dbReference>
<proteinExistence type="inferred from homology"/>
<sequence>MKRNRLVVASVASTITLALALTACSTGGGSDDNGSGETEAATGDIRVWLNGSDTPDAARDYLKTTFEKENPGSTLTIEEQSWTGLVDKLTTSLSGSDSPDVVEVGNTQSPAFTSAGYFREITAEEFESLGGDDLLPGFVEAGDWDGKHYALPYYAGSRAVFYTPQVTGGAEIPATLDDYVASAKALTTDTVSGVYWPGQDWYNALPFIWENGGFIAEQNADSGEWEAGFSTEGGLAGLAQVQDLMTTASHAPKDGQETDLQVPFCEGTVAYVSAPTWIAGTIKSPQAPEDPNATPGCVETYGSDLAAFPLPGKTAGEPAAVFAGGSNIAVAQKSNNPELAYKAFEIMMSDEYQTILAQANMIPAKKSLASEVPQEDPIAQAGVAAAQNARLTPPSPKWADVEAQNVLQTAFTRIANGDDVNTVAKDLDAKIEEILNS</sequence>
<dbReference type="GO" id="GO:1901982">
    <property type="term" value="F:maltose binding"/>
    <property type="evidence" value="ECO:0007669"/>
    <property type="project" value="TreeGrafter"/>
</dbReference>
<comment type="similarity">
    <text evidence="1">Belongs to the bacterial solute-binding protein 1 family.</text>
</comment>
<dbReference type="SUPFAM" id="SSF53850">
    <property type="entry name" value="Periplasmic binding protein-like II"/>
    <property type="match status" value="1"/>
</dbReference>
<dbReference type="GO" id="GO:0015768">
    <property type="term" value="P:maltose transport"/>
    <property type="evidence" value="ECO:0007669"/>
    <property type="project" value="TreeGrafter"/>
</dbReference>
<dbReference type="Pfam" id="PF13416">
    <property type="entry name" value="SBP_bac_8"/>
    <property type="match status" value="1"/>
</dbReference>
<keyword evidence="3 4" id="KW-0732">Signal</keyword>
<dbReference type="PROSITE" id="PS51257">
    <property type="entry name" value="PROKAR_LIPOPROTEIN"/>
    <property type="match status" value="1"/>
</dbReference>
<evidence type="ECO:0000256" key="4">
    <source>
        <dbReference type="SAM" id="SignalP"/>
    </source>
</evidence>
<feature type="chain" id="PRO_5043392253" evidence="4">
    <location>
        <begin position="21"/>
        <end position="437"/>
    </location>
</feature>
<dbReference type="Gene3D" id="3.40.190.10">
    <property type="entry name" value="Periplasmic binding protein-like II"/>
    <property type="match status" value="2"/>
</dbReference>
<dbReference type="PANTHER" id="PTHR30061">
    <property type="entry name" value="MALTOSE-BINDING PERIPLASMIC PROTEIN"/>
    <property type="match status" value="1"/>
</dbReference>
<evidence type="ECO:0000256" key="3">
    <source>
        <dbReference type="ARBA" id="ARBA00022729"/>
    </source>
</evidence>
<evidence type="ECO:0000256" key="1">
    <source>
        <dbReference type="ARBA" id="ARBA00008520"/>
    </source>
</evidence>
<dbReference type="EMBL" id="CP159290">
    <property type="protein sequence ID" value="XCH29954.1"/>
    <property type="molecule type" value="Genomic_DNA"/>
</dbReference>
<feature type="signal peptide" evidence="4">
    <location>
        <begin position="1"/>
        <end position="20"/>
    </location>
</feature>
<dbReference type="PANTHER" id="PTHR30061:SF50">
    <property type="entry name" value="MALTOSE_MALTODEXTRIN-BINDING PERIPLASMIC PROTEIN"/>
    <property type="match status" value="1"/>
</dbReference>
<reference evidence="5" key="1">
    <citation type="submission" date="2024-06" db="EMBL/GenBank/DDBJ databases">
        <title>Complete genome sequence of the cellulolytic actinobacterium, Cellulosimicrobium ES-005.</title>
        <authorList>
            <person name="Matthews C.T."/>
            <person name="Underwood K.D."/>
            <person name="Ghanchi K.M."/>
            <person name="Fields S.D."/>
            <person name="Gardner S.G."/>
        </authorList>
    </citation>
    <scope>NUCLEOTIDE SEQUENCE</scope>
    <source>
        <strain evidence="5">ES-005</strain>
    </source>
</reference>
<dbReference type="GO" id="GO:0042956">
    <property type="term" value="P:maltodextrin transmembrane transport"/>
    <property type="evidence" value="ECO:0007669"/>
    <property type="project" value="TreeGrafter"/>
</dbReference>
<dbReference type="InterPro" id="IPR006059">
    <property type="entry name" value="SBP"/>
</dbReference>
<protein>
    <submittedName>
        <fullName evidence="5">Extracellular solute-binding protein</fullName>
    </submittedName>
</protein>
<evidence type="ECO:0000256" key="2">
    <source>
        <dbReference type="ARBA" id="ARBA00022448"/>
    </source>
</evidence>
<organism evidence="5">
    <name type="scientific">Cellulosimicrobium sp. ES-005</name>
    <dbReference type="NCBI Taxonomy" id="3163031"/>
    <lineage>
        <taxon>Bacteria</taxon>
        <taxon>Bacillati</taxon>
        <taxon>Actinomycetota</taxon>
        <taxon>Actinomycetes</taxon>
        <taxon>Micrococcales</taxon>
        <taxon>Promicromonosporaceae</taxon>
        <taxon>Cellulosimicrobium</taxon>
    </lineage>
</organism>
<gene>
    <name evidence="5" type="ORF">ABRQ22_20745</name>
</gene>
<evidence type="ECO:0000313" key="5">
    <source>
        <dbReference type="EMBL" id="XCH29954.1"/>
    </source>
</evidence>
<accession>A0AAU8G2K4</accession>